<dbReference type="OrthoDB" id="5514915at2"/>
<dbReference type="STRING" id="392333.SAMN05660860_01920"/>
<evidence type="ECO:0000256" key="1">
    <source>
        <dbReference type="SAM" id="Phobius"/>
    </source>
</evidence>
<keyword evidence="1" id="KW-1133">Transmembrane helix</keyword>
<dbReference type="RefSeq" id="WP_052445843.1">
    <property type="nucleotide sequence ID" value="NZ_FNGU01000004.1"/>
</dbReference>
<feature type="domain" description="CAAX prenyl protease 2/Lysostaphin resistance protein A-like" evidence="2">
    <location>
        <begin position="92"/>
        <end position="167"/>
    </location>
</feature>
<feature type="transmembrane region" description="Helical" evidence="1">
    <location>
        <begin position="154"/>
        <end position="175"/>
    </location>
</feature>
<keyword evidence="1" id="KW-0812">Transmembrane</keyword>
<feature type="transmembrane region" description="Helical" evidence="1">
    <location>
        <begin position="115"/>
        <end position="148"/>
    </location>
</feature>
<dbReference type="GO" id="GO:0004175">
    <property type="term" value="F:endopeptidase activity"/>
    <property type="evidence" value="ECO:0007669"/>
    <property type="project" value="UniProtKB-ARBA"/>
</dbReference>
<dbReference type="GO" id="GO:0080120">
    <property type="term" value="P:CAAX-box protein maturation"/>
    <property type="evidence" value="ECO:0007669"/>
    <property type="project" value="UniProtKB-ARBA"/>
</dbReference>
<dbReference type="Proteomes" id="UP000182146">
    <property type="component" value="Unassembled WGS sequence"/>
</dbReference>
<feature type="transmembrane region" description="Helical" evidence="1">
    <location>
        <begin position="44"/>
        <end position="66"/>
    </location>
</feature>
<protein>
    <recommendedName>
        <fullName evidence="2">CAAX prenyl protease 2/Lysostaphin resistance protein A-like domain-containing protein</fullName>
    </recommendedName>
</protein>
<reference evidence="3 4" key="1">
    <citation type="submission" date="2016-10" db="EMBL/GenBank/DDBJ databases">
        <authorList>
            <person name="de Groot N.N."/>
        </authorList>
    </citation>
    <scope>NUCLEOTIDE SEQUENCE [LARGE SCALE GENOMIC DNA]</scope>
    <source>
        <strain evidence="3 4">DSM 17813</strain>
    </source>
</reference>
<dbReference type="Pfam" id="PF02517">
    <property type="entry name" value="Rce1-like"/>
    <property type="match status" value="1"/>
</dbReference>
<accession>A0A1G9QVL4</accession>
<evidence type="ECO:0000313" key="4">
    <source>
        <dbReference type="Proteomes" id="UP000182146"/>
    </source>
</evidence>
<sequence>MNKNLFLYFTAFFYAGLTLVALILNRLLTGTYLPSPVVLSWEAAGLAVAASGLMMAAVWLLVVLDLPFMGRIQEKLAQYQPLLAGLSQSERIYVSVLAGFSEELLFRGVLQPSWGIAVTSVVFGALHAVTFSYFLLATAVSFYLGWLFQYTGNLFVPMAAHALYDIFALNLLAWLNARDELKR</sequence>
<evidence type="ECO:0000259" key="2">
    <source>
        <dbReference type="Pfam" id="PF02517"/>
    </source>
</evidence>
<organism evidence="3 4">
    <name type="scientific">Geoalkalibacter ferrihydriticus</name>
    <dbReference type="NCBI Taxonomy" id="392333"/>
    <lineage>
        <taxon>Bacteria</taxon>
        <taxon>Pseudomonadati</taxon>
        <taxon>Thermodesulfobacteriota</taxon>
        <taxon>Desulfuromonadia</taxon>
        <taxon>Desulfuromonadales</taxon>
        <taxon>Geoalkalibacteraceae</taxon>
        <taxon>Geoalkalibacter</taxon>
    </lineage>
</organism>
<dbReference type="InterPro" id="IPR003675">
    <property type="entry name" value="Rce1/LyrA-like_dom"/>
</dbReference>
<dbReference type="PANTHER" id="PTHR43592">
    <property type="entry name" value="CAAX AMINO TERMINAL PROTEASE"/>
    <property type="match status" value="1"/>
</dbReference>
<keyword evidence="1" id="KW-0472">Membrane</keyword>
<dbReference type="PANTHER" id="PTHR43592:SF7">
    <property type="entry name" value="CAAX AMINO TERMINAL PROTEASE FAMILY PROTEIN"/>
    <property type="match status" value="1"/>
</dbReference>
<gene>
    <name evidence="3" type="ORF">SAMN05660860_01920</name>
</gene>
<dbReference type="EMBL" id="FNGU01000004">
    <property type="protein sequence ID" value="SDM14911.1"/>
    <property type="molecule type" value="Genomic_DNA"/>
</dbReference>
<feature type="transmembrane region" description="Helical" evidence="1">
    <location>
        <begin position="5"/>
        <end position="24"/>
    </location>
</feature>
<proteinExistence type="predicted"/>
<name>A0A1G9QVL4_9BACT</name>
<dbReference type="AlphaFoldDB" id="A0A1G9QVL4"/>
<evidence type="ECO:0000313" key="3">
    <source>
        <dbReference type="EMBL" id="SDM14911.1"/>
    </source>
</evidence>